<dbReference type="EMBL" id="MHWS01000003">
    <property type="protein sequence ID" value="OHB12838.1"/>
    <property type="molecule type" value="Genomic_DNA"/>
</dbReference>
<dbReference type="NCBIfam" id="TIGR02532">
    <property type="entry name" value="IV_pilin_GFxxxE"/>
    <property type="match status" value="1"/>
</dbReference>
<keyword evidence="1" id="KW-0472">Membrane</keyword>
<reference evidence="2 3" key="1">
    <citation type="journal article" date="2016" name="Nat. Commun.">
        <title>Thousands of microbial genomes shed light on interconnected biogeochemical processes in an aquifer system.</title>
        <authorList>
            <person name="Anantharaman K."/>
            <person name="Brown C.T."/>
            <person name="Hug L.A."/>
            <person name="Sharon I."/>
            <person name="Castelle C.J."/>
            <person name="Probst A.J."/>
            <person name="Thomas B.C."/>
            <person name="Singh A."/>
            <person name="Wilkins M.J."/>
            <person name="Karaoz U."/>
            <person name="Brodie E.L."/>
            <person name="Williams K.H."/>
            <person name="Hubbard S.S."/>
            <person name="Banfield J.F."/>
        </authorList>
    </citation>
    <scope>NUCLEOTIDE SEQUENCE [LARGE SCALE GENOMIC DNA]</scope>
</reference>
<name>A0A1G2UTZ7_9BACT</name>
<proteinExistence type="predicted"/>
<protein>
    <recommendedName>
        <fullName evidence="4">Type II secretion system protein GspI C-terminal domain-containing protein</fullName>
    </recommendedName>
</protein>
<dbReference type="Pfam" id="PF07963">
    <property type="entry name" value="N_methyl"/>
    <property type="match status" value="1"/>
</dbReference>
<organism evidence="2 3">
    <name type="scientific">Candidatus Zambryskibacteria bacterium RIFCSPLOWO2_12_FULL_39_16</name>
    <dbReference type="NCBI Taxonomy" id="1802775"/>
    <lineage>
        <taxon>Bacteria</taxon>
        <taxon>Candidatus Zambryskiibacteriota</taxon>
    </lineage>
</organism>
<evidence type="ECO:0000313" key="2">
    <source>
        <dbReference type="EMBL" id="OHB12838.1"/>
    </source>
</evidence>
<sequence>MIKKLKIENWKLEIPTKRAGFTVLESIVAIAILSLSISGAFSAVQQSLSEYIITRDETRAFYLAQEAIEVIRNKRDNNQLNRIANPASPNTWLYGITQNASDPCYFGRVCRVDAVFTPPSLTYCNSSSWGNCSYLKQNQSTFMYGYTTGNTTTFKREVQIESITADEIAVIVRISWNKGPISKNFMIKTFLFNWAGTL</sequence>
<gene>
    <name evidence="2" type="ORF">A3G46_02370</name>
</gene>
<dbReference type="Proteomes" id="UP000177276">
    <property type="component" value="Unassembled WGS sequence"/>
</dbReference>
<comment type="caution">
    <text evidence="2">The sequence shown here is derived from an EMBL/GenBank/DDBJ whole genome shotgun (WGS) entry which is preliminary data.</text>
</comment>
<feature type="transmembrane region" description="Helical" evidence="1">
    <location>
        <begin position="21"/>
        <end position="44"/>
    </location>
</feature>
<dbReference type="AlphaFoldDB" id="A0A1G2UTZ7"/>
<evidence type="ECO:0000256" key="1">
    <source>
        <dbReference type="SAM" id="Phobius"/>
    </source>
</evidence>
<dbReference type="InterPro" id="IPR012902">
    <property type="entry name" value="N_methyl_site"/>
</dbReference>
<keyword evidence="1" id="KW-0812">Transmembrane</keyword>
<evidence type="ECO:0000313" key="3">
    <source>
        <dbReference type="Proteomes" id="UP000177276"/>
    </source>
</evidence>
<keyword evidence="1" id="KW-1133">Transmembrane helix</keyword>
<evidence type="ECO:0008006" key="4">
    <source>
        <dbReference type="Google" id="ProtNLM"/>
    </source>
</evidence>
<accession>A0A1G2UTZ7</accession>